<dbReference type="OrthoDB" id="64353at2759"/>
<dbReference type="InterPro" id="IPR036322">
    <property type="entry name" value="WD40_repeat_dom_sf"/>
</dbReference>
<dbReference type="PANTHER" id="PTHR43991:SF9">
    <property type="entry name" value="DUF2415 DOMAIN-CONTAINING PROTEIN"/>
    <property type="match status" value="1"/>
</dbReference>
<accession>A0A2P6TNB7</accession>
<reference evidence="3 4" key="1">
    <citation type="journal article" date="2018" name="Plant J.">
        <title>Genome sequences of Chlorella sorokiniana UTEX 1602 and Micractinium conductrix SAG 241.80: implications to maltose excretion by a green alga.</title>
        <authorList>
            <person name="Arriola M.B."/>
            <person name="Velmurugan N."/>
            <person name="Zhang Y."/>
            <person name="Plunkett M.H."/>
            <person name="Hondzo H."/>
            <person name="Barney B.M."/>
        </authorList>
    </citation>
    <scope>NUCLEOTIDE SEQUENCE [LARGE SCALE GENOMIC DNA]</scope>
    <source>
        <strain evidence="4">UTEX 1602</strain>
    </source>
</reference>
<dbReference type="EMBL" id="LHPG02000010">
    <property type="protein sequence ID" value="PRW50830.1"/>
    <property type="molecule type" value="Genomic_DNA"/>
</dbReference>
<proteinExistence type="predicted"/>
<dbReference type="AlphaFoldDB" id="A0A2P6TNB7"/>
<dbReference type="InterPro" id="IPR019417">
    <property type="entry name" value="DUF2415"/>
</dbReference>
<dbReference type="Proteomes" id="UP000239899">
    <property type="component" value="Unassembled WGS sequence"/>
</dbReference>
<keyword evidence="1" id="KW-0853">WD repeat</keyword>
<dbReference type="SMART" id="SM00320">
    <property type="entry name" value="WD40"/>
    <property type="match status" value="3"/>
</dbReference>
<gene>
    <name evidence="3" type="ORF">C2E21_5530</name>
</gene>
<evidence type="ECO:0000313" key="3">
    <source>
        <dbReference type="EMBL" id="PRW50830.1"/>
    </source>
</evidence>
<evidence type="ECO:0000259" key="2">
    <source>
        <dbReference type="Pfam" id="PF10313"/>
    </source>
</evidence>
<protein>
    <submittedName>
        <fullName evidence="3">WD40 repeat isoform B</fullName>
    </submittedName>
</protein>
<keyword evidence="4" id="KW-1185">Reference proteome</keyword>
<dbReference type="Pfam" id="PF10313">
    <property type="entry name" value="DUF2415"/>
    <property type="match status" value="1"/>
</dbReference>
<evidence type="ECO:0000313" key="4">
    <source>
        <dbReference type="Proteomes" id="UP000239899"/>
    </source>
</evidence>
<dbReference type="PANTHER" id="PTHR43991">
    <property type="entry name" value="WD REPEAT PROTEIN (AFU_ORTHOLOGUE AFUA_8G05640)-RELATED"/>
    <property type="match status" value="1"/>
</dbReference>
<dbReference type="SUPFAM" id="SSF50978">
    <property type="entry name" value="WD40 repeat-like"/>
    <property type="match status" value="1"/>
</dbReference>
<dbReference type="Gene3D" id="2.130.10.10">
    <property type="entry name" value="YVTN repeat-like/Quinoprotein amine dehydrogenase"/>
    <property type="match status" value="2"/>
</dbReference>
<dbReference type="Pfam" id="PF00400">
    <property type="entry name" value="WD40"/>
    <property type="match status" value="2"/>
</dbReference>
<dbReference type="PROSITE" id="PS50082">
    <property type="entry name" value="WD_REPEATS_2"/>
    <property type="match status" value="1"/>
</dbReference>
<sequence length="362" mass="38977">MGLAGGTEPPRKGDAGGLCNYSSTYDRGATIQHWQLRDLVHCPSKDEELFCVYRHRTLRHDLASGKTEVVQELPFEPTSMTVAHGYVAAGGQNSQLDARRLGGGEVVYKGHCGGSVNNALHIGRDASQQLRLFVCNNDDTIKVYGLQGGALATVLRCPVAINYCALSPSGRHLVCVGDNRHTYLYQATPAAYRQCGVFTEACDAGMCCAWSASGSMFASASQDGSFPADADQCNCRSFPPISAGSMFASASQDGSVAVWDHRSSALVAHFLTPLACRNVKFSPAPLDLLAFAEHRSRCHLVDCRMWDRQQVLDVGGQDCEPDISGIAFSPSGRRLYVGTEGGLAAYDIDTMGRRGFPTYELC</sequence>
<dbReference type="InterPro" id="IPR015943">
    <property type="entry name" value="WD40/YVTN_repeat-like_dom_sf"/>
</dbReference>
<feature type="domain" description="DUF2415" evidence="2">
    <location>
        <begin position="275"/>
        <end position="312"/>
    </location>
</feature>
<name>A0A2P6TNB7_CHLSO</name>
<evidence type="ECO:0000256" key="1">
    <source>
        <dbReference type="PROSITE-ProRule" id="PRU00221"/>
    </source>
</evidence>
<dbReference type="InterPro" id="IPR001680">
    <property type="entry name" value="WD40_rpt"/>
</dbReference>
<organism evidence="3 4">
    <name type="scientific">Chlorella sorokiniana</name>
    <name type="common">Freshwater green alga</name>
    <dbReference type="NCBI Taxonomy" id="3076"/>
    <lineage>
        <taxon>Eukaryota</taxon>
        <taxon>Viridiplantae</taxon>
        <taxon>Chlorophyta</taxon>
        <taxon>core chlorophytes</taxon>
        <taxon>Trebouxiophyceae</taxon>
        <taxon>Chlorellales</taxon>
        <taxon>Chlorellaceae</taxon>
        <taxon>Chlorella clade</taxon>
        <taxon>Chlorella</taxon>
    </lineage>
</organism>
<comment type="caution">
    <text evidence="3">The sequence shown here is derived from an EMBL/GenBank/DDBJ whole genome shotgun (WGS) entry which is preliminary data.</text>
</comment>
<feature type="repeat" description="WD" evidence="1">
    <location>
        <begin position="244"/>
        <end position="269"/>
    </location>
</feature>